<proteinExistence type="predicted"/>
<dbReference type="Proteomes" id="UP000282076">
    <property type="component" value="Unassembled WGS sequence"/>
</dbReference>
<organism evidence="1 2">
    <name type="scientific">Cohnella endophytica</name>
    <dbReference type="NCBI Taxonomy" id="2419778"/>
    <lineage>
        <taxon>Bacteria</taxon>
        <taxon>Bacillati</taxon>
        <taxon>Bacillota</taxon>
        <taxon>Bacilli</taxon>
        <taxon>Bacillales</taxon>
        <taxon>Paenibacillaceae</taxon>
        <taxon>Cohnella</taxon>
    </lineage>
</organism>
<dbReference type="OrthoDB" id="2555814at2"/>
<protein>
    <submittedName>
        <fullName evidence="1">Uncharacterized protein</fullName>
    </submittedName>
</protein>
<evidence type="ECO:0000313" key="1">
    <source>
        <dbReference type="EMBL" id="RKP49828.1"/>
    </source>
</evidence>
<gene>
    <name evidence="1" type="ORF">D7Z26_18505</name>
</gene>
<comment type="caution">
    <text evidence="1">The sequence shown here is derived from an EMBL/GenBank/DDBJ whole genome shotgun (WGS) entry which is preliminary data.</text>
</comment>
<dbReference type="AlphaFoldDB" id="A0A494XH22"/>
<name>A0A494XH22_9BACL</name>
<evidence type="ECO:0000313" key="2">
    <source>
        <dbReference type="Proteomes" id="UP000282076"/>
    </source>
</evidence>
<reference evidence="1 2" key="1">
    <citation type="submission" date="2018-10" db="EMBL/GenBank/DDBJ databases">
        <title>Cohnella sp. M2MS4P-1, whole genome shotgun sequence.</title>
        <authorList>
            <person name="Tuo L."/>
        </authorList>
    </citation>
    <scope>NUCLEOTIDE SEQUENCE [LARGE SCALE GENOMIC DNA]</scope>
    <source>
        <strain evidence="1 2">M2MS4P-1</strain>
    </source>
</reference>
<sequence>MKREELLKMAESENISLTPSKLRRYVEYGWIVTIRKGNGRAKGAAPASYHEQSLQTLREIARLPGIKQQYLIFTLYWKGYPVAWHKLKDALQEYVMNMDSTFMTTAKLTIDPANAEYAATIMAEDALPTKKPGRPSIEDEAELEKQRTKEISFMHTVFGIIQDLNTPNSVSPQTLLKFFNFFGPLPNDSETIISPATEWMNLKRLSPFVSLAEEEDFVEMYKTIKHLQEHWSELKKIFNPLELPFVKTFMDKLNSYNPNSTRDGNIHYKCYVLFVLLTLRQHTQIQEFLQSEIAQEMRKEICMQLLQLSEVMKGGEAQ</sequence>
<accession>A0A494XH22</accession>
<dbReference type="RefSeq" id="WP_120978511.1">
    <property type="nucleotide sequence ID" value="NZ_RBZM01000008.1"/>
</dbReference>
<keyword evidence="2" id="KW-1185">Reference proteome</keyword>
<dbReference type="EMBL" id="RBZM01000008">
    <property type="protein sequence ID" value="RKP49828.1"/>
    <property type="molecule type" value="Genomic_DNA"/>
</dbReference>